<dbReference type="GO" id="GO:0005484">
    <property type="term" value="F:SNAP receptor activity"/>
    <property type="evidence" value="ECO:0007669"/>
    <property type="project" value="TreeGrafter"/>
</dbReference>
<comment type="subcellular location">
    <subcellularLocation>
        <location evidence="1">Endoplasmic reticulum membrane</location>
        <topology evidence="1">Single-pass type IV membrane protein</topology>
    </subcellularLocation>
</comment>
<organism evidence="12">
    <name type="scientific">Blastobotrys adeninivorans</name>
    <name type="common">Yeast</name>
    <name type="synonym">Arxula adeninivorans</name>
    <dbReference type="NCBI Taxonomy" id="409370"/>
    <lineage>
        <taxon>Eukaryota</taxon>
        <taxon>Fungi</taxon>
        <taxon>Dikarya</taxon>
        <taxon>Ascomycota</taxon>
        <taxon>Saccharomycotina</taxon>
        <taxon>Dipodascomycetes</taxon>
        <taxon>Dipodascales</taxon>
        <taxon>Trichomonascaceae</taxon>
        <taxon>Blastobotrys</taxon>
    </lineage>
</organism>
<dbReference type="PANTHER" id="PTHR13050">
    <property type="entry name" value="USE1-LIKE PROTEIN"/>
    <property type="match status" value="1"/>
</dbReference>
<dbReference type="GO" id="GO:0015031">
    <property type="term" value="P:protein transport"/>
    <property type="evidence" value="ECO:0007669"/>
    <property type="project" value="UniProtKB-KW"/>
</dbReference>
<evidence type="ECO:0000256" key="9">
    <source>
        <dbReference type="ARBA" id="ARBA00023136"/>
    </source>
</evidence>
<evidence type="ECO:0000256" key="1">
    <source>
        <dbReference type="ARBA" id="ARBA00004163"/>
    </source>
</evidence>
<keyword evidence="9 11" id="KW-0472">Membrane</keyword>
<dbReference type="GO" id="GO:0006890">
    <property type="term" value="P:retrograde vesicle-mediated transport, Golgi to endoplasmic reticulum"/>
    <property type="evidence" value="ECO:0007669"/>
    <property type="project" value="TreeGrafter"/>
</dbReference>
<evidence type="ECO:0000256" key="6">
    <source>
        <dbReference type="ARBA" id="ARBA00022892"/>
    </source>
</evidence>
<evidence type="ECO:0000256" key="2">
    <source>
        <dbReference type="ARBA" id="ARBA00007891"/>
    </source>
</evidence>
<dbReference type="AlphaFoldDB" id="A0A060T8Q9"/>
<reference evidence="12" key="2">
    <citation type="submission" date="2014-06" db="EMBL/GenBank/DDBJ databases">
        <title>The complete genome of Blastobotrys (Arxula) adeninivorans LS3 - a yeast of biotechnological interest.</title>
        <authorList>
            <person name="Kunze G."/>
            <person name="Gaillardin C."/>
            <person name="Czernicka M."/>
            <person name="Durrens P."/>
            <person name="Martin T."/>
            <person name="Boer E."/>
            <person name="Gabaldon T."/>
            <person name="Cruz J."/>
            <person name="Talla E."/>
            <person name="Marck C."/>
            <person name="Goffeau A."/>
            <person name="Barbe V."/>
            <person name="Baret P."/>
            <person name="Baronian K."/>
            <person name="Beier S."/>
            <person name="Bleykasten C."/>
            <person name="Bode R."/>
            <person name="Casaregola S."/>
            <person name="Despons L."/>
            <person name="Fairhead C."/>
            <person name="Giersberg M."/>
            <person name="Gierski P."/>
            <person name="Hahnel U."/>
            <person name="Hartmann A."/>
            <person name="Jankowska D."/>
            <person name="Jubin C."/>
            <person name="Jung P."/>
            <person name="Lafontaine I."/>
            <person name="Leh-Louis V."/>
            <person name="Lemaire M."/>
            <person name="Marcet-Houben M."/>
            <person name="Mascher M."/>
            <person name="Morel G."/>
            <person name="Richard G.-F."/>
            <person name="Riechen J."/>
            <person name="Sacerdot C."/>
            <person name="Sarkar A."/>
            <person name="Savel G."/>
            <person name="Schacherer J."/>
            <person name="Sherman D."/>
            <person name="Straub M.-L."/>
            <person name="Stein N."/>
            <person name="Thierry A."/>
            <person name="Trautwein-Schult A."/>
            <person name="Westhof E."/>
            <person name="Worch S."/>
            <person name="Dujon B."/>
            <person name="Souciet J.-L."/>
            <person name="Wincker P."/>
            <person name="Scholz U."/>
            <person name="Neuveglise N."/>
        </authorList>
    </citation>
    <scope>NUCLEOTIDE SEQUENCE</scope>
    <source>
        <strain evidence="12">LS3</strain>
    </source>
</reference>
<evidence type="ECO:0000256" key="7">
    <source>
        <dbReference type="ARBA" id="ARBA00022927"/>
    </source>
</evidence>
<name>A0A060T8Q9_BLAAD</name>
<protein>
    <submittedName>
        <fullName evidence="12">ARAD1D13266p</fullName>
    </submittedName>
</protein>
<accession>A0A060T8Q9</accession>
<dbReference type="EMBL" id="HG937694">
    <property type="protein sequence ID" value="CDP37515.1"/>
    <property type="molecule type" value="Genomic_DNA"/>
</dbReference>
<feature type="compositionally biased region" description="Basic and acidic residues" evidence="10">
    <location>
        <begin position="93"/>
        <end position="110"/>
    </location>
</feature>
<feature type="region of interest" description="Disordered" evidence="10">
    <location>
        <begin position="90"/>
        <end position="157"/>
    </location>
</feature>
<reference evidence="12" key="1">
    <citation type="submission" date="2014-02" db="EMBL/GenBank/DDBJ databases">
        <authorList>
            <person name="Genoscope - CEA"/>
        </authorList>
    </citation>
    <scope>NUCLEOTIDE SEQUENCE</scope>
    <source>
        <strain evidence="12">LS3</strain>
    </source>
</reference>
<sequence length="249" mass="27815">METFRLERLLKSIDESTSKVEALEPHSSKPFDPKVFVVSLELDKISANIDHARSILLDLEAANTTSSLSSQRAQLKALNGRIQKIQHTVRVARNRDESSFKQHQEEEQAKRRQSTSSGSSHLKHRSSTSISHPSGEKRDASVGESSGLEEKLSVHRTTQETVSSEILDMVSKIKENAMKFADKVAQDRDIVQNTSDALHKSAGSMDKVGSRLNSWQATSAIGWKFYIYAALFLVLSVIMGLFLVHLPKW</sequence>
<keyword evidence="3" id="KW-0813">Transport</keyword>
<keyword evidence="4 11" id="KW-0812">Transmembrane</keyword>
<evidence type="ECO:0000256" key="5">
    <source>
        <dbReference type="ARBA" id="ARBA00022824"/>
    </source>
</evidence>
<dbReference type="InterPro" id="IPR019150">
    <property type="entry name" value="Vesicle_transport_protein_Use1"/>
</dbReference>
<comment type="similarity">
    <text evidence="2">Belongs to the USE1 family.</text>
</comment>
<keyword evidence="8 11" id="KW-1133">Transmembrane helix</keyword>
<keyword evidence="5" id="KW-0256">Endoplasmic reticulum</keyword>
<evidence type="ECO:0000256" key="10">
    <source>
        <dbReference type="SAM" id="MobiDB-lite"/>
    </source>
</evidence>
<keyword evidence="6" id="KW-0931">ER-Golgi transport</keyword>
<dbReference type="PANTHER" id="PTHR13050:SF7">
    <property type="entry name" value="VESICLE TRANSPORT PROTEIN USE1"/>
    <property type="match status" value="1"/>
</dbReference>
<evidence type="ECO:0000313" key="12">
    <source>
        <dbReference type="EMBL" id="CDP37515.1"/>
    </source>
</evidence>
<evidence type="ECO:0000256" key="4">
    <source>
        <dbReference type="ARBA" id="ARBA00022692"/>
    </source>
</evidence>
<proteinExistence type="inferred from homology"/>
<feature type="transmembrane region" description="Helical" evidence="11">
    <location>
        <begin position="225"/>
        <end position="246"/>
    </location>
</feature>
<evidence type="ECO:0000256" key="11">
    <source>
        <dbReference type="SAM" id="Phobius"/>
    </source>
</evidence>
<evidence type="ECO:0000256" key="3">
    <source>
        <dbReference type="ARBA" id="ARBA00022448"/>
    </source>
</evidence>
<gene>
    <name evidence="12" type="ORF">GNLVRS02_ARAD1D13266g</name>
</gene>
<evidence type="ECO:0000256" key="8">
    <source>
        <dbReference type="ARBA" id="ARBA00022989"/>
    </source>
</evidence>
<dbReference type="GO" id="GO:0031201">
    <property type="term" value="C:SNARE complex"/>
    <property type="evidence" value="ECO:0007669"/>
    <property type="project" value="TreeGrafter"/>
</dbReference>
<keyword evidence="7" id="KW-0653">Protein transport</keyword>
<dbReference type="GO" id="GO:0005789">
    <property type="term" value="C:endoplasmic reticulum membrane"/>
    <property type="evidence" value="ECO:0007669"/>
    <property type="project" value="UniProtKB-SubCell"/>
</dbReference>